<feature type="domain" description="Transcriptional regulator Rv0078-like C-terminal" evidence="1">
    <location>
        <begin position="18"/>
        <end position="59"/>
    </location>
</feature>
<keyword evidence="3" id="KW-1185">Reference proteome</keyword>
<evidence type="ECO:0000313" key="3">
    <source>
        <dbReference type="Proteomes" id="UP000460272"/>
    </source>
</evidence>
<proteinExistence type="predicted"/>
<sequence length="64" mass="6931">MHEQCGRPVAELGLSSELVAPFAQMLLGALDEIAMAIARSDDREAALATGRHAVRELLRRIFVG</sequence>
<evidence type="ECO:0000259" key="1">
    <source>
        <dbReference type="Pfam" id="PF21351"/>
    </source>
</evidence>
<dbReference type="AlphaFoldDB" id="A0A6P2BNH8"/>
<accession>A0A6P2BNH8</accession>
<dbReference type="InterPro" id="IPR049484">
    <property type="entry name" value="Rv0078-like_C"/>
</dbReference>
<dbReference type="Proteomes" id="UP000460272">
    <property type="component" value="Unassembled WGS sequence"/>
</dbReference>
<organism evidence="2 3">
    <name type="scientific">Trebonia kvetii</name>
    <dbReference type="NCBI Taxonomy" id="2480626"/>
    <lineage>
        <taxon>Bacteria</taxon>
        <taxon>Bacillati</taxon>
        <taxon>Actinomycetota</taxon>
        <taxon>Actinomycetes</taxon>
        <taxon>Streptosporangiales</taxon>
        <taxon>Treboniaceae</taxon>
        <taxon>Trebonia</taxon>
    </lineage>
</organism>
<dbReference type="Pfam" id="PF21351">
    <property type="entry name" value="TetR_C_41"/>
    <property type="match status" value="1"/>
</dbReference>
<name>A0A6P2BNH8_9ACTN</name>
<comment type="caution">
    <text evidence="2">The sequence shown here is derived from an EMBL/GenBank/DDBJ whole genome shotgun (WGS) entry which is preliminary data.</text>
</comment>
<dbReference type="EMBL" id="RPFW01000010">
    <property type="protein sequence ID" value="TVZ00081.1"/>
    <property type="molecule type" value="Genomic_DNA"/>
</dbReference>
<protein>
    <recommendedName>
        <fullName evidence="1">Transcriptional regulator Rv0078-like C-terminal domain-containing protein</fullName>
    </recommendedName>
</protein>
<reference evidence="2 3" key="1">
    <citation type="submission" date="2018-11" db="EMBL/GenBank/DDBJ databases">
        <title>Trebonia kvetii gen.nov., sp.nov., a novel acidophilic actinobacterium, and proposal of the new actinobacterial family Treboniaceae fam. nov.</title>
        <authorList>
            <person name="Rapoport D."/>
            <person name="Sagova-Mareckova M."/>
            <person name="Sedlacek I."/>
            <person name="Provaznik J."/>
            <person name="Kralova S."/>
            <person name="Pavlinic D."/>
            <person name="Benes V."/>
            <person name="Kopecky J."/>
        </authorList>
    </citation>
    <scope>NUCLEOTIDE SEQUENCE [LARGE SCALE GENOMIC DNA]</scope>
    <source>
        <strain evidence="2 3">15Tr583</strain>
    </source>
</reference>
<evidence type="ECO:0000313" key="2">
    <source>
        <dbReference type="EMBL" id="TVZ00081.1"/>
    </source>
</evidence>
<gene>
    <name evidence="2" type="ORF">EAS64_39095</name>
</gene>